<feature type="compositionally biased region" description="Polar residues" evidence="3">
    <location>
        <begin position="503"/>
        <end position="529"/>
    </location>
</feature>
<evidence type="ECO:0000256" key="1">
    <source>
        <dbReference type="ARBA" id="ARBA00023054"/>
    </source>
</evidence>
<organism evidence="5 6">
    <name type="scientific">Schistosoma rodhaini</name>
    <dbReference type="NCBI Taxonomy" id="6188"/>
    <lineage>
        <taxon>Eukaryota</taxon>
        <taxon>Metazoa</taxon>
        <taxon>Spiralia</taxon>
        <taxon>Lophotrochozoa</taxon>
        <taxon>Platyhelminthes</taxon>
        <taxon>Trematoda</taxon>
        <taxon>Digenea</taxon>
        <taxon>Strigeidida</taxon>
        <taxon>Schistosomatoidea</taxon>
        <taxon>Schistosomatidae</taxon>
        <taxon>Schistosoma</taxon>
    </lineage>
</organism>
<evidence type="ECO:0000256" key="2">
    <source>
        <dbReference type="SAM" id="Coils"/>
    </source>
</evidence>
<keyword evidence="1 2" id="KW-0175">Coiled coil</keyword>
<feature type="domain" description="Cortactin-binding protein-2 N-terminal" evidence="4">
    <location>
        <begin position="15"/>
        <end position="243"/>
    </location>
</feature>
<protein>
    <recommendedName>
        <fullName evidence="4">Cortactin-binding protein-2 N-terminal domain-containing protein</fullName>
    </recommendedName>
</protein>
<evidence type="ECO:0000313" key="5">
    <source>
        <dbReference type="Proteomes" id="UP000050792"/>
    </source>
</evidence>
<proteinExistence type="predicted"/>
<feature type="compositionally biased region" description="Low complexity" evidence="3">
    <location>
        <begin position="453"/>
        <end position="465"/>
    </location>
</feature>
<feature type="region of interest" description="Disordered" evidence="3">
    <location>
        <begin position="362"/>
        <end position="546"/>
    </location>
</feature>
<feature type="compositionally biased region" description="Polar residues" evidence="3">
    <location>
        <begin position="362"/>
        <end position="378"/>
    </location>
</feature>
<dbReference type="InterPro" id="IPR019131">
    <property type="entry name" value="Cortactin-binding_p2_N"/>
</dbReference>
<feature type="region of interest" description="Disordered" evidence="3">
    <location>
        <begin position="633"/>
        <end position="657"/>
    </location>
</feature>
<feature type="compositionally biased region" description="Polar residues" evidence="3">
    <location>
        <begin position="426"/>
        <end position="450"/>
    </location>
</feature>
<feature type="coiled-coil region" evidence="2">
    <location>
        <begin position="234"/>
        <end position="268"/>
    </location>
</feature>
<evidence type="ECO:0000259" key="4">
    <source>
        <dbReference type="Pfam" id="PF09727"/>
    </source>
</evidence>
<dbReference type="Pfam" id="PF09727">
    <property type="entry name" value="CortBP2"/>
    <property type="match status" value="1"/>
</dbReference>
<name>A0AA85FI39_9TREM</name>
<feature type="compositionally biased region" description="Low complexity" evidence="3">
    <location>
        <begin position="530"/>
        <end position="545"/>
    </location>
</feature>
<dbReference type="PANTHER" id="PTHR23166">
    <property type="entry name" value="FILAMIN/GPBP-INTERACTING PROTEIN"/>
    <property type="match status" value="1"/>
</dbReference>
<dbReference type="WBParaSite" id="SRDH1_49140.12">
    <property type="protein sequence ID" value="SRDH1_49140.12"/>
    <property type="gene ID" value="SRDH1_49140"/>
</dbReference>
<feature type="compositionally biased region" description="Low complexity" evidence="3">
    <location>
        <begin position="400"/>
        <end position="425"/>
    </location>
</feature>
<feature type="coiled-coil region" evidence="2">
    <location>
        <begin position="299"/>
        <end position="326"/>
    </location>
</feature>
<keyword evidence="5" id="KW-1185">Reference proteome</keyword>
<reference evidence="6" key="2">
    <citation type="submission" date="2023-11" db="UniProtKB">
        <authorList>
            <consortium name="WormBaseParasite"/>
        </authorList>
    </citation>
    <scope>IDENTIFICATION</scope>
</reference>
<dbReference type="AlphaFoldDB" id="A0AA85FI39"/>
<accession>A0AA85FI39</accession>
<reference evidence="5" key="1">
    <citation type="submission" date="2022-06" db="EMBL/GenBank/DDBJ databases">
        <authorList>
            <person name="Berger JAMES D."/>
            <person name="Berger JAMES D."/>
        </authorList>
    </citation>
    <scope>NUCLEOTIDE SEQUENCE [LARGE SCALE GENOMIC DNA]</scope>
</reference>
<evidence type="ECO:0000313" key="6">
    <source>
        <dbReference type="WBParaSite" id="SRDH1_49140.12"/>
    </source>
</evidence>
<dbReference type="InterPro" id="IPR050719">
    <property type="entry name" value="Cortactin-Actin_Reg"/>
</dbReference>
<sequence>MTEVRNDFNEKSVDDLGKDDLIRLFAYLEGELEARDIALAALRVGCFSVNYFQSEHVNTANLRAKYGIVVNDQQSVRDLKDPFQALRRDSLCSPRCDSESALKPLYDSQLLQLENLISSQRYAQNKMRDQLVLMEKRYVKASHMFTSVIVLQACEELEEERRKHERDAAQGDDVLVMLEKERERLKSEVLPVFLLNFQVEYEKLQNKKLTRDLRRVILSWREQNVLCNKQKFAAVTLIKERKRLSNELANEQKRVIELERSLQQNSLNTKSFSSECNNSDNKMTETVGSDNNVCCSRQCELLRQKLAEETENRKAIECSFERLKADYQRLVSESYSKDTTANRPPEDSVGVSVSLVNGPWISTENYSSPESVTANSSIRFKPNPPQRRSSDMPTSVSPTSNIISSGSIQISNSSNHTGTTTSGSSQTVVEQCSSRSPSGNVGDKSISQLSVVPPSTTSPPSRSSTPSPPPPPPPMQLHYPYPGMQGHLNHTPRSHSGPPPFLPSTNNNRPIPNSVSHTAIVQSSKSRNLASHQSSPPYQPAYSSPNHTVVIPGRAVNNSIYSTRGGSRKPMSVNVQHANFHHNPHSSPCPVSPFIQLQSKPASVAVQFSQHSSLAPNNTSHPSIGGHHFPTHSLHRSHPSIANPIPSNVRPRNPIQNSQSGLTVAVSLMGGGHVCVNGK</sequence>
<dbReference type="Proteomes" id="UP000050792">
    <property type="component" value="Unassembled WGS sequence"/>
</dbReference>
<evidence type="ECO:0000256" key="3">
    <source>
        <dbReference type="SAM" id="MobiDB-lite"/>
    </source>
</evidence>
<feature type="compositionally biased region" description="Pro residues" evidence="3">
    <location>
        <begin position="466"/>
        <end position="475"/>
    </location>
</feature>
<dbReference type="PANTHER" id="PTHR23166:SF5">
    <property type="entry name" value="CTTNBP2 N-TERMINAL-LIKE PROTEIN"/>
    <property type="match status" value="1"/>
</dbReference>